<protein>
    <submittedName>
        <fullName evidence="1">Uncharacterized protein</fullName>
    </submittedName>
</protein>
<comment type="caution">
    <text evidence="1">The sequence shown here is derived from an EMBL/GenBank/DDBJ whole genome shotgun (WGS) entry which is preliminary data.</text>
</comment>
<dbReference type="InterPro" id="IPR056908">
    <property type="entry name" value="Gp80-like"/>
</dbReference>
<dbReference type="Pfam" id="PF23140">
    <property type="entry name" value="Gp80"/>
    <property type="match status" value="1"/>
</dbReference>
<dbReference type="EMBL" id="JACHGN010000019">
    <property type="protein sequence ID" value="MBB5137577.1"/>
    <property type="molecule type" value="Genomic_DNA"/>
</dbReference>
<sequence length="206" mass="20102">MPFAVAGRDYMLDQFVTGRGTHLSLHSAYSATGGNELTGGGYARVAPTYAAASGGSKALAASVAFQVPAGSTVGWVGWWSQASGGIHGGMTPLTGADVTAPPAAYTAAAATDVLTAPGHAFVDGDTVVVFPGAAASLPAGLTAGTVYHVRDVAGATLKLAASQGGAAINLTGDGAGIIMPITVETFASAGVLTVAEPTVGDLLTLV</sequence>
<name>A0A840PKI2_9ACTN</name>
<dbReference type="Proteomes" id="UP000578449">
    <property type="component" value="Unassembled WGS sequence"/>
</dbReference>
<evidence type="ECO:0000313" key="2">
    <source>
        <dbReference type="Proteomes" id="UP000578449"/>
    </source>
</evidence>
<proteinExistence type="predicted"/>
<accession>A0A840PKI2</accession>
<organism evidence="1 2">
    <name type="scientific">Thermocatellispora tengchongensis</name>
    <dbReference type="NCBI Taxonomy" id="1073253"/>
    <lineage>
        <taxon>Bacteria</taxon>
        <taxon>Bacillati</taxon>
        <taxon>Actinomycetota</taxon>
        <taxon>Actinomycetes</taxon>
        <taxon>Streptosporangiales</taxon>
        <taxon>Streptosporangiaceae</taxon>
        <taxon>Thermocatellispora</taxon>
    </lineage>
</organism>
<dbReference type="RefSeq" id="WP_185054483.1">
    <property type="nucleotide sequence ID" value="NZ_BAABIX010000038.1"/>
</dbReference>
<gene>
    <name evidence="1" type="ORF">HNP84_007329</name>
</gene>
<reference evidence="1 2" key="1">
    <citation type="submission" date="2020-08" db="EMBL/GenBank/DDBJ databases">
        <title>Genomic Encyclopedia of Type Strains, Phase IV (KMG-IV): sequencing the most valuable type-strain genomes for metagenomic binning, comparative biology and taxonomic classification.</title>
        <authorList>
            <person name="Goeker M."/>
        </authorList>
    </citation>
    <scope>NUCLEOTIDE SEQUENCE [LARGE SCALE GENOMIC DNA]</scope>
    <source>
        <strain evidence="1 2">DSM 45615</strain>
    </source>
</reference>
<dbReference type="AlphaFoldDB" id="A0A840PKI2"/>
<keyword evidence="2" id="KW-1185">Reference proteome</keyword>
<evidence type="ECO:0000313" key="1">
    <source>
        <dbReference type="EMBL" id="MBB5137577.1"/>
    </source>
</evidence>